<evidence type="ECO:0000256" key="1">
    <source>
        <dbReference type="ARBA" id="ARBA00009100"/>
    </source>
</evidence>
<organism evidence="3 4">
    <name type="scientific">Tritrichomonas foetus</name>
    <dbReference type="NCBI Taxonomy" id="1144522"/>
    <lineage>
        <taxon>Eukaryota</taxon>
        <taxon>Metamonada</taxon>
        <taxon>Parabasalia</taxon>
        <taxon>Tritrichomonadida</taxon>
        <taxon>Tritrichomonadidae</taxon>
        <taxon>Tritrichomonas</taxon>
    </lineage>
</organism>
<dbReference type="RefSeq" id="XP_068351021.1">
    <property type="nucleotide sequence ID" value="XM_068510475.1"/>
</dbReference>
<dbReference type="EMBL" id="MLAK01001088">
    <property type="protein sequence ID" value="OHS97884.1"/>
    <property type="molecule type" value="Genomic_DNA"/>
</dbReference>
<keyword evidence="4" id="KW-1185">Reference proteome</keyword>
<dbReference type="GeneID" id="94845179"/>
<dbReference type="Proteomes" id="UP000179807">
    <property type="component" value="Unassembled WGS sequence"/>
</dbReference>
<evidence type="ECO:0000313" key="3">
    <source>
        <dbReference type="EMBL" id="OHS97884.1"/>
    </source>
</evidence>
<name>A0A1J4JKU0_9EUKA</name>
<evidence type="ECO:0000256" key="2">
    <source>
        <dbReference type="SAM" id="MobiDB-lite"/>
    </source>
</evidence>
<comment type="caution">
    <text evidence="3">The sequence shown here is derived from an EMBL/GenBank/DDBJ whole genome shotgun (WGS) entry which is preliminary data.</text>
</comment>
<gene>
    <name evidence="3" type="ORF">TRFO_35817</name>
</gene>
<accession>A0A1J4JKU0</accession>
<feature type="compositionally biased region" description="Acidic residues" evidence="2">
    <location>
        <begin position="323"/>
        <end position="340"/>
    </location>
</feature>
<dbReference type="Gene3D" id="2.60.40.640">
    <property type="match status" value="2"/>
</dbReference>
<evidence type="ECO:0000313" key="4">
    <source>
        <dbReference type="Proteomes" id="UP000179807"/>
    </source>
</evidence>
<protein>
    <submittedName>
        <fullName evidence="3">Vacuolar protein sorting-associated protein 26B-B</fullName>
    </submittedName>
</protein>
<dbReference type="Pfam" id="PF03643">
    <property type="entry name" value="Vps26"/>
    <property type="match status" value="1"/>
</dbReference>
<dbReference type="AlphaFoldDB" id="A0A1J4JKU0"/>
<sequence length="340" mass="39467">MGKQTTKDNSLSFRFDVKPSKPLRVPDIYECGDTIKASLQVENNGEKPFSHRGIEFEFCTEYSVKGQKPVKFNHVTMKLAENSQISDTVVYTDLPECTIDRNMPTYHGESFSIRHILRATVKNFLGSIEYEEELIAYQFNHVIKSLDPMFLRIAVTGSVRIDLILTRRKYELSDIINGCIRFLQADLKLKCVNVALLAQESTEVQGKIKQHNYNVATYEISDGAPVKDEIIPFRIYLNSIDVSPTTVNPEKGYSVSHYLNFEILTTTNKRYFKSIQIKLLKCVKPPFIFTNNLEEFHKESHEIYEDEFEEDDFDILDEIKQSDDDEVEEEYNEYEENDNE</sequence>
<proteinExistence type="inferred from homology"/>
<reference evidence="3" key="1">
    <citation type="submission" date="2016-10" db="EMBL/GenBank/DDBJ databases">
        <authorList>
            <person name="Benchimol M."/>
            <person name="Almeida L.G."/>
            <person name="Vasconcelos A.T."/>
            <person name="Perreira-Neves A."/>
            <person name="Rosa I.A."/>
            <person name="Tasca T."/>
            <person name="Bogo M.R."/>
            <person name="de Souza W."/>
        </authorList>
    </citation>
    <scope>NUCLEOTIDE SEQUENCE [LARGE SCALE GENOMIC DNA]</scope>
    <source>
        <strain evidence="3">K</strain>
    </source>
</reference>
<dbReference type="PANTHER" id="PTHR12233">
    <property type="entry name" value="VACUOLAR PROTEIN SORTING 26 RELATED"/>
    <property type="match status" value="1"/>
</dbReference>
<dbReference type="InterPro" id="IPR028934">
    <property type="entry name" value="Vps26-related"/>
</dbReference>
<comment type="similarity">
    <text evidence="1">Belongs to the VPS26 family.</text>
</comment>
<dbReference type="InterPro" id="IPR014752">
    <property type="entry name" value="Arrestin-like_C"/>
</dbReference>
<dbReference type="VEuPathDB" id="TrichDB:TRFO_35817"/>
<dbReference type="OrthoDB" id="3821113at2759"/>
<dbReference type="GO" id="GO:0006886">
    <property type="term" value="P:intracellular protein transport"/>
    <property type="evidence" value="ECO:0007669"/>
    <property type="project" value="InterPro"/>
</dbReference>
<feature type="region of interest" description="Disordered" evidence="2">
    <location>
        <begin position="320"/>
        <end position="340"/>
    </location>
</feature>